<organism evidence="2 3">
    <name type="scientific">Micromonospora chaiyaphumensis</name>
    <dbReference type="NCBI Taxonomy" id="307119"/>
    <lineage>
        <taxon>Bacteria</taxon>
        <taxon>Bacillati</taxon>
        <taxon>Actinomycetota</taxon>
        <taxon>Actinomycetes</taxon>
        <taxon>Micromonosporales</taxon>
        <taxon>Micromonosporaceae</taxon>
        <taxon>Micromonospora</taxon>
    </lineage>
</organism>
<dbReference type="PANTHER" id="PTHR43857:SF1">
    <property type="entry name" value="YJGH FAMILY PROTEIN"/>
    <property type="match status" value="1"/>
</dbReference>
<proteinExistence type="predicted"/>
<dbReference type="PANTHER" id="PTHR43857">
    <property type="entry name" value="BLR7761 PROTEIN"/>
    <property type="match status" value="1"/>
</dbReference>
<dbReference type="SUPFAM" id="SSF55298">
    <property type="entry name" value="YjgF-like"/>
    <property type="match status" value="1"/>
</dbReference>
<reference evidence="3" key="1">
    <citation type="submission" date="2016-06" db="EMBL/GenBank/DDBJ databases">
        <authorList>
            <person name="Varghese N."/>
            <person name="Submissions Spin"/>
        </authorList>
    </citation>
    <scope>NUCLEOTIDE SEQUENCE [LARGE SCALE GENOMIC DNA]</scope>
    <source>
        <strain evidence="3">DSM 45246</strain>
    </source>
</reference>
<feature type="region of interest" description="Disordered" evidence="1">
    <location>
        <begin position="1"/>
        <end position="23"/>
    </location>
</feature>
<accession>A0A1C4YP36</accession>
<evidence type="ECO:0000313" key="2">
    <source>
        <dbReference type="EMBL" id="SCF22456.1"/>
    </source>
</evidence>
<dbReference type="AlphaFoldDB" id="A0A1C4YP36"/>
<keyword evidence="3" id="KW-1185">Reference proteome</keyword>
<gene>
    <name evidence="2" type="ORF">GA0070214_109109</name>
</gene>
<dbReference type="Gene3D" id="3.30.1330.40">
    <property type="entry name" value="RutC-like"/>
    <property type="match status" value="1"/>
</dbReference>
<dbReference type="EMBL" id="FMCS01000009">
    <property type="protein sequence ID" value="SCF22456.1"/>
    <property type="molecule type" value="Genomic_DNA"/>
</dbReference>
<protein>
    <submittedName>
        <fullName evidence="2">Enamine deaminase RidA, house cleaning of reactive enamine intermediates, YjgF/YER057c/UK114 family</fullName>
    </submittedName>
</protein>
<dbReference type="InterPro" id="IPR006175">
    <property type="entry name" value="YjgF/YER057c/UK114"/>
</dbReference>
<dbReference type="InterPro" id="IPR035959">
    <property type="entry name" value="RutC-like_sf"/>
</dbReference>
<sequence>MTAVAGDGARTEPEPSGDAAVTRLGSGGPWEALYGYCRVVRAGQSAITAGCTSTVDGRVAHVGDAAAQTAQAIRIGLDALAEVGAGPADVVRTRMYVTDRVYADEVGRAHNAVFGAVRPVATMVVVAGLIDPDHLVEVELEAWLGDR</sequence>
<evidence type="ECO:0000313" key="3">
    <source>
        <dbReference type="Proteomes" id="UP000199629"/>
    </source>
</evidence>
<dbReference type="Pfam" id="PF01042">
    <property type="entry name" value="Ribonuc_L-PSP"/>
    <property type="match status" value="1"/>
</dbReference>
<name>A0A1C4YP36_9ACTN</name>
<evidence type="ECO:0000256" key="1">
    <source>
        <dbReference type="SAM" id="MobiDB-lite"/>
    </source>
</evidence>
<dbReference type="Proteomes" id="UP000199629">
    <property type="component" value="Unassembled WGS sequence"/>
</dbReference>
<dbReference type="RefSeq" id="WP_091267999.1">
    <property type="nucleotide sequence ID" value="NZ_FMCS01000009.1"/>
</dbReference>